<dbReference type="GO" id="GO:0090263">
    <property type="term" value="P:positive regulation of canonical Wnt signaling pathway"/>
    <property type="evidence" value="ECO:0007669"/>
    <property type="project" value="TreeGrafter"/>
</dbReference>
<evidence type="ECO:0000256" key="1">
    <source>
        <dbReference type="ARBA" id="ARBA00007381"/>
    </source>
</evidence>
<organism evidence="5 6">
    <name type="scientific">Meloidogyne enterolobii</name>
    <name type="common">Root-knot nematode worm</name>
    <name type="synonym">Meloidogyne mayaguensis</name>
    <dbReference type="NCBI Taxonomy" id="390850"/>
    <lineage>
        <taxon>Eukaryota</taxon>
        <taxon>Metazoa</taxon>
        <taxon>Ecdysozoa</taxon>
        <taxon>Nematoda</taxon>
        <taxon>Chromadorea</taxon>
        <taxon>Rhabditida</taxon>
        <taxon>Tylenchina</taxon>
        <taxon>Tylenchomorpha</taxon>
        <taxon>Tylenchoidea</taxon>
        <taxon>Meloidogynidae</taxon>
        <taxon>Meloidogyninae</taxon>
        <taxon>Meloidogyne</taxon>
    </lineage>
</organism>
<evidence type="ECO:0000313" key="5">
    <source>
        <dbReference type="EMBL" id="CAD2202581.1"/>
    </source>
</evidence>
<dbReference type="GO" id="GO:0005634">
    <property type="term" value="C:nucleus"/>
    <property type="evidence" value="ECO:0007669"/>
    <property type="project" value="TreeGrafter"/>
</dbReference>
<dbReference type="GO" id="GO:0034450">
    <property type="term" value="F:ubiquitin-ubiquitin ligase activity"/>
    <property type="evidence" value="ECO:0007669"/>
    <property type="project" value="TreeGrafter"/>
</dbReference>
<dbReference type="GO" id="GO:0140662">
    <property type="term" value="F:ATP-dependent protein folding chaperone"/>
    <property type="evidence" value="ECO:0007669"/>
    <property type="project" value="InterPro"/>
</dbReference>
<comment type="similarity">
    <text evidence="1">Belongs to the heat shock protein 70 family.</text>
</comment>
<dbReference type="Pfam" id="PF00012">
    <property type="entry name" value="HSP70"/>
    <property type="match status" value="1"/>
</dbReference>
<accession>A0A6V7XTK0</accession>
<feature type="compositionally biased region" description="Low complexity" evidence="4">
    <location>
        <begin position="217"/>
        <end position="229"/>
    </location>
</feature>
<proteinExistence type="inferred from homology"/>
<name>A0A6V7XTK0_MELEN</name>
<sequence>MGRTAIEIAVDNENLEIVQLLLMQCSIREGVYELAEALINHPSITKEMLGEGWAKYLDPSETATSEYSSDISPVILAAHLNQFEILQMLLRKDAIIEKPHKHYCTASNDGDSKKLSLPVFNAFQKSIGRWNRTISFVAKNSHDDITKWFGGDSSHSVLIHKTGVCSFNVRYSQFRKQMDRLKSTQTKDLVFSQVPREKYVLLQQTFRQLNHHYVRRTSGASGTSSSTATPSQITNARTSSTTGPGRTLPLASHKVKVTFRDEPGEGTGVARHFYAAVAEALTTVKHLPALDNVNEDGTNKSETNTPGKSASVGPATPNMPKADDSVAASGRTLRSSTTSATSTPAAGNEAALMPAPSTPALSTSSFILPTGSDTQTPLFYKAAAKTSGGFYTPITGLNCSSQPIILKTEKFLKLTLSVSILIQLFLRWSFQHAKIEIIANDQGNCTAPSYVAFKDTERLIGDAAKNQVAMNPSNTVFDAKRLIGRKFDDPAVQSDMKHWPFKVIKEKVLVQKSKWKLKEK</sequence>
<dbReference type="PANTHER" id="PTHR46276">
    <property type="entry name" value="E3 UBIQUITIN-PROTEIN LIGASE UBR5"/>
    <property type="match status" value="1"/>
</dbReference>
<dbReference type="OrthoDB" id="5806595at2759"/>
<keyword evidence="2" id="KW-0547">Nucleotide-binding</keyword>
<dbReference type="SMART" id="SM00248">
    <property type="entry name" value="ANK"/>
    <property type="match status" value="2"/>
</dbReference>
<dbReference type="Gene3D" id="3.90.1750.10">
    <property type="entry name" value="Hect, E3 ligase catalytic domains"/>
    <property type="match status" value="1"/>
</dbReference>
<dbReference type="GO" id="GO:0000209">
    <property type="term" value="P:protein polyubiquitination"/>
    <property type="evidence" value="ECO:0007669"/>
    <property type="project" value="TreeGrafter"/>
</dbReference>
<dbReference type="FunFam" id="3.30.30.30:FF:000001">
    <property type="entry name" value="heat shock 70 kDa protein-like"/>
    <property type="match status" value="1"/>
</dbReference>
<dbReference type="InterPro" id="IPR043129">
    <property type="entry name" value="ATPase_NBD"/>
</dbReference>
<evidence type="ECO:0000256" key="3">
    <source>
        <dbReference type="ARBA" id="ARBA00022840"/>
    </source>
</evidence>
<dbReference type="Proteomes" id="UP000580250">
    <property type="component" value="Unassembled WGS sequence"/>
</dbReference>
<dbReference type="Gene3D" id="1.25.40.20">
    <property type="entry name" value="Ankyrin repeat-containing domain"/>
    <property type="match status" value="1"/>
</dbReference>
<feature type="region of interest" description="Disordered" evidence="4">
    <location>
        <begin position="291"/>
        <end position="357"/>
    </location>
</feature>
<feature type="compositionally biased region" description="Polar residues" evidence="4">
    <location>
        <begin position="230"/>
        <end position="244"/>
    </location>
</feature>
<keyword evidence="3" id="KW-0067">ATP-binding</keyword>
<reference evidence="5 6" key="1">
    <citation type="submission" date="2020-08" db="EMBL/GenBank/DDBJ databases">
        <authorList>
            <person name="Koutsovoulos G."/>
            <person name="Danchin GJ E."/>
        </authorList>
    </citation>
    <scope>NUCLEOTIDE SEQUENCE [LARGE SCALE GENOMIC DNA]</scope>
</reference>
<dbReference type="FunFam" id="3.30.420.40:FF:000028">
    <property type="entry name" value="heat shock 70 kDa protein-like"/>
    <property type="match status" value="1"/>
</dbReference>
<feature type="compositionally biased region" description="Low complexity" evidence="4">
    <location>
        <begin position="327"/>
        <end position="347"/>
    </location>
</feature>
<dbReference type="Gene3D" id="3.30.420.40">
    <property type="match status" value="1"/>
</dbReference>
<dbReference type="GO" id="GO:0005737">
    <property type="term" value="C:cytoplasm"/>
    <property type="evidence" value="ECO:0007669"/>
    <property type="project" value="TreeGrafter"/>
</dbReference>
<dbReference type="GO" id="GO:0005524">
    <property type="term" value="F:ATP binding"/>
    <property type="evidence" value="ECO:0007669"/>
    <property type="project" value="UniProtKB-KW"/>
</dbReference>
<dbReference type="SUPFAM" id="SSF48403">
    <property type="entry name" value="Ankyrin repeat"/>
    <property type="match status" value="1"/>
</dbReference>
<dbReference type="InterPro" id="IPR002110">
    <property type="entry name" value="Ankyrin_rpt"/>
</dbReference>
<gene>
    <name evidence="5" type="ORF">MENT_LOCUS56221</name>
</gene>
<evidence type="ECO:0000256" key="2">
    <source>
        <dbReference type="ARBA" id="ARBA00022741"/>
    </source>
</evidence>
<dbReference type="PANTHER" id="PTHR46276:SF1">
    <property type="entry name" value="E3 UBIQUITIN-PROTEIN LIGASE UBR5"/>
    <property type="match status" value="1"/>
</dbReference>
<dbReference type="InterPro" id="IPR036770">
    <property type="entry name" value="Ankyrin_rpt-contain_sf"/>
</dbReference>
<dbReference type="EMBL" id="CAJEWN010002219">
    <property type="protein sequence ID" value="CAD2202581.1"/>
    <property type="molecule type" value="Genomic_DNA"/>
</dbReference>
<feature type="region of interest" description="Disordered" evidence="4">
    <location>
        <begin position="216"/>
        <end position="253"/>
    </location>
</feature>
<dbReference type="AlphaFoldDB" id="A0A6V7XTK0"/>
<evidence type="ECO:0000313" key="6">
    <source>
        <dbReference type="Proteomes" id="UP000580250"/>
    </source>
</evidence>
<evidence type="ECO:0000256" key="4">
    <source>
        <dbReference type="SAM" id="MobiDB-lite"/>
    </source>
</evidence>
<protein>
    <submittedName>
        <fullName evidence="5">Uncharacterized protein</fullName>
    </submittedName>
</protein>
<dbReference type="SUPFAM" id="SSF53067">
    <property type="entry name" value="Actin-like ATPase domain"/>
    <property type="match status" value="1"/>
</dbReference>
<comment type="caution">
    <text evidence="5">The sequence shown here is derived from an EMBL/GenBank/DDBJ whole genome shotgun (WGS) entry which is preliminary data.</text>
</comment>
<dbReference type="GO" id="GO:0006950">
    <property type="term" value="P:response to stress"/>
    <property type="evidence" value="ECO:0007669"/>
    <property type="project" value="UniProtKB-ARBA"/>
</dbReference>
<dbReference type="InterPro" id="IPR013126">
    <property type="entry name" value="Hsp_70_fam"/>
</dbReference>